<proteinExistence type="predicted"/>
<keyword evidence="2" id="KW-1133">Transmembrane helix</keyword>
<dbReference type="AlphaFoldDB" id="A0A8H2VMX7"/>
<accession>A0A8H2VMX7</accession>
<dbReference type="InterPro" id="IPR014044">
    <property type="entry name" value="CAP_dom"/>
</dbReference>
<dbReference type="OrthoDB" id="43654at2759"/>
<feature type="transmembrane region" description="Helical" evidence="2">
    <location>
        <begin position="342"/>
        <end position="365"/>
    </location>
</feature>
<evidence type="ECO:0000313" key="5">
    <source>
        <dbReference type="EMBL" id="CAD6440467.1"/>
    </source>
</evidence>
<feature type="compositionally biased region" description="Polar residues" evidence="1">
    <location>
        <begin position="109"/>
        <end position="126"/>
    </location>
</feature>
<keyword evidence="2" id="KW-0812">Transmembrane</keyword>
<dbReference type="EMBL" id="CAJHIA010000002">
    <property type="protein sequence ID" value="CAD6440467.1"/>
    <property type="molecule type" value="Genomic_DNA"/>
</dbReference>
<dbReference type="Gene3D" id="3.40.33.10">
    <property type="entry name" value="CAP"/>
    <property type="match status" value="2"/>
</dbReference>
<comment type="caution">
    <text evidence="5">The sequence shown here is derived from an EMBL/GenBank/DDBJ whole genome shotgun (WGS) entry which is preliminary data.</text>
</comment>
<evidence type="ECO:0000313" key="6">
    <source>
        <dbReference type="Proteomes" id="UP000624404"/>
    </source>
</evidence>
<keyword evidence="3" id="KW-0732">Signal</keyword>
<keyword evidence="2" id="KW-0472">Membrane</keyword>
<evidence type="ECO:0000256" key="3">
    <source>
        <dbReference type="SAM" id="SignalP"/>
    </source>
</evidence>
<reference evidence="5" key="1">
    <citation type="submission" date="2020-10" db="EMBL/GenBank/DDBJ databases">
        <authorList>
            <person name="Kusch S."/>
        </authorList>
    </citation>
    <scope>NUCLEOTIDE SEQUENCE</scope>
    <source>
        <strain evidence="5">SwB9</strain>
    </source>
</reference>
<sequence length="914" mass="97962">MFLSKFISVLLFSDLAIAWVSSEAAKSMDVETLVPVTFTTLSESDETQISSPNPPETLLSILINTSTTPSSPSTTLNFLPLSLTATLRTLSENDSKAAPTTSSSSSSTNVQISEPPLSTQALPRETGFSTPDQFKVQILQAQNWYRAAHGAKPLVWNDILADTSSEWVARCVWELESTPGIGKSFVSVIPTSVFGIINYLGLERQFYNWSDPGMNNSTKQFTQMVWKNTAQVGCAWNNCPPGSSPDPSPPASNEVALFLLCQYYPKGNQGSSQDWSNNVGELESGTLGEGVVAVDGFGLSSSTGTSGTSSTTSSSSAATGVDSQSMANKLHHGLFEAIATSALIIGLVTICPSIIVPLILAFGFADATFQVGISASFTTTHHVGAVSKPTITLIVNTQAPPVETGFSSPLQLQASMLKGVNWYRNKFDDTAIVWDESLTSDGEAWQYVIGQYYRPGNPDGISYDDQQWTGNVSGLGWEFLDDISYGIPRSSLFTDSFRTKTATKIPFNTALASTTALTTSTTVTVSSIETASIASSFVGTFFTMIISLTISFSISKHPSVLISFLLSSGLVIAMPQSDMLTTKSSKSGPAFSSTPQPGSTFLETSMPRSVSVTSVENLNALPISAERFVTIIPRPSQTTTNDITTSPIGSVTYNPYVSGQFNMPTLNTQAQPWQTGFSSPAQFKAEILWGINWYRGFFNYSNLIWNDTIAGWSTDWVHCCDWNDTLVVTDPDLGSTSFMAINVGGMSDTPGVLDVVNAWGAESVEYYSADGGPKLPTFPIGSIASDDFTQMVWNGTTQVGCGWNNCPAGSSPIFTNNLPWQFTFCQYYPQGNTGDTKAWYKNIQPVNPGIISQLIHGITSSDASFSVVSTTTILGHHSSTTIGIAHTSKNVAEKLEVSLLVVVISLVIVVAGLL</sequence>
<evidence type="ECO:0000256" key="1">
    <source>
        <dbReference type="SAM" id="MobiDB-lite"/>
    </source>
</evidence>
<dbReference type="Proteomes" id="UP000624404">
    <property type="component" value="Unassembled WGS sequence"/>
</dbReference>
<protein>
    <submittedName>
        <fullName evidence="5">Cb680d21-7e9b-4cfb-b7be-840b4415bfcc</fullName>
    </submittedName>
</protein>
<dbReference type="InterPro" id="IPR035940">
    <property type="entry name" value="CAP_sf"/>
</dbReference>
<feature type="domain" description="SCP" evidence="4">
    <location>
        <begin position="682"/>
        <end position="835"/>
    </location>
</feature>
<dbReference type="SMART" id="SM00198">
    <property type="entry name" value="SCP"/>
    <property type="match status" value="2"/>
</dbReference>
<dbReference type="PANTHER" id="PTHR10334">
    <property type="entry name" value="CYSTEINE-RICH SECRETORY PROTEIN-RELATED"/>
    <property type="match status" value="1"/>
</dbReference>
<dbReference type="SUPFAM" id="SSF55797">
    <property type="entry name" value="PR-1-like"/>
    <property type="match status" value="2"/>
</dbReference>
<dbReference type="InterPro" id="IPR001283">
    <property type="entry name" value="CRISP-related"/>
</dbReference>
<evidence type="ECO:0000256" key="2">
    <source>
        <dbReference type="SAM" id="Phobius"/>
    </source>
</evidence>
<feature type="transmembrane region" description="Helical" evidence="2">
    <location>
        <begin position="533"/>
        <end position="554"/>
    </location>
</feature>
<keyword evidence="6" id="KW-1185">Reference proteome</keyword>
<name>A0A8H2VMX7_9HELO</name>
<feature type="region of interest" description="Disordered" evidence="1">
    <location>
        <begin position="583"/>
        <end position="603"/>
    </location>
</feature>
<gene>
    <name evidence="5" type="ORF">SCLTRI_LOCUS929</name>
</gene>
<feature type="chain" id="PRO_5034315804" evidence="3">
    <location>
        <begin position="19"/>
        <end position="914"/>
    </location>
</feature>
<evidence type="ECO:0000259" key="4">
    <source>
        <dbReference type="SMART" id="SM00198"/>
    </source>
</evidence>
<dbReference type="PRINTS" id="PR00837">
    <property type="entry name" value="V5TPXLIKE"/>
</dbReference>
<dbReference type="Pfam" id="PF00188">
    <property type="entry name" value="CAP"/>
    <property type="match status" value="2"/>
</dbReference>
<feature type="region of interest" description="Disordered" evidence="1">
    <location>
        <begin position="92"/>
        <end position="126"/>
    </location>
</feature>
<organism evidence="5 6">
    <name type="scientific">Sclerotinia trifoliorum</name>
    <dbReference type="NCBI Taxonomy" id="28548"/>
    <lineage>
        <taxon>Eukaryota</taxon>
        <taxon>Fungi</taxon>
        <taxon>Dikarya</taxon>
        <taxon>Ascomycota</taxon>
        <taxon>Pezizomycotina</taxon>
        <taxon>Leotiomycetes</taxon>
        <taxon>Helotiales</taxon>
        <taxon>Sclerotiniaceae</taxon>
        <taxon>Sclerotinia</taxon>
    </lineage>
</organism>
<feature type="signal peptide" evidence="3">
    <location>
        <begin position="1"/>
        <end position="18"/>
    </location>
</feature>
<feature type="domain" description="SCP" evidence="4">
    <location>
        <begin position="133"/>
        <end position="271"/>
    </location>
</feature>